<reference evidence="1" key="2">
    <citation type="submission" date="2020-06" db="EMBL/GenBank/DDBJ databases">
        <title>Helianthus annuus Genome sequencing and assembly Release 2.</title>
        <authorList>
            <person name="Gouzy J."/>
            <person name="Langlade N."/>
            <person name="Munos S."/>
        </authorList>
    </citation>
    <scope>NUCLEOTIDE SEQUENCE</scope>
    <source>
        <tissue evidence="1">Leaves</tissue>
    </source>
</reference>
<gene>
    <name evidence="1" type="ORF">HanXRQr2_Chr15g0715691</name>
</gene>
<evidence type="ECO:0000313" key="1">
    <source>
        <dbReference type="EMBL" id="KAF5766465.1"/>
    </source>
</evidence>
<name>A0A9K3H408_HELAN</name>
<dbReference type="Gramene" id="mRNA:HanXRQr2_Chr15g0715691">
    <property type="protein sequence ID" value="CDS:HanXRQr2_Chr15g0715691.1"/>
    <property type="gene ID" value="HanXRQr2_Chr15g0715691"/>
</dbReference>
<evidence type="ECO:0000313" key="2">
    <source>
        <dbReference type="Proteomes" id="UP000215914"/>
    </source>
</evidence>
<dbReference type="Proteomes" id="UP000215914">
    <property type="component" value="Unassembled WGS sequence"/>
</dbReference>
<reference evidence="1" key="1">
    <citation type="journal article" date="2017" name="Nature">
        <title>The sunflower genome provides insights into oil metabolism, flowering and Asterid evolution.</title>
        <authorList>
            <person name="Badouin H."/>
            <person name="Gouzy J."/>
            <person name="Grassa C.J."/>
            <person name="Murat F."/>
            <person name="Staton S.E."/>
            <person name="Cottret L."/>
            <person name="Lelandais-Briere C."/>
            <person name="Owens G.L."/>
            <person name="Carrere S."/>
            <person name="Mayjonade B."/>
            <person name="Legrand L."/>
            <person name="Gill N."/>
            <person name="Kane N.C."/>
            <person name="Bowers J.E."/>
            <person name="Hubner S."/>
            <person name="Bellec A."/>
            <person name="Berard A."/>
            <person name="Berges H."/>
            <person name="Blanchet N."/>
            <person name="Boniface M.C."/>
            <person name="Brunel D."/>
            <person name="Catrice O."/>
            <person name="Chaidir N."/>
            <person name="Claudel C."/>
            <person name="Donnadieu C."/>
            <person name="Faraut T."/>
            <person name="Fievet G."/>
            <person name="Helmstetter N."/>
            <person name="King M."/>
            <person name="Knapp S.J."/>
            <person name="Lai Z."/>
            <person name="Le Paslier M.C."/>
            <person name="Lippi Y."/>
            <person name="Lorenzon L."/>
            <person name="Mandel J.R."/>
            <person name="Marage G."/>
            <person name="Marchand G."/>
            <person name="Marquand E."/>
            <person name="Bret-Mestries E."/>
            <person name="Morien E."/>
            <person name="Nambeesan S."/>
            <person name="Nguyen T."/>
            <person name="Pegot-Espagnet P."/>
            <person name="Pouilly N."/>
            <person name="Raftis F."/>
            <person name="Sallet E."/>
            <person name="Schiex T."/>
            <person name="Thomas J."/>
            <person name="Vandecasteele C."/>
            <person name="Vares D."/>
            <person name="Vear F."/>
            <person name="Vautrin S."/>
            <person name="Crespi M."/>
            <person name="Mangin B."/>
            <person name="Burke J.M."/>
            <person name="Salse J."/>
            <person name="Munos S."/>
            <person name="Vincourt P."/>
            <person name="Rieseberg L.H."/>
            <person name="Langlade N.B."/>
        </authorList>
    </citation>
    <scope>NUCLEOTIDE SEQUENCE</scope>
    <source>
        <tissue evidence="1">Leaves</tissue>
    </source>
</reference>
<comment type="caution">
    <text evidence="1">The sequence shown here is derived from an EMBL/GenBank/DDBJ whole genome shotgun (WGS) entry which is preliminary data.</text>
</comment>
<organism evidence="1 2">
    <name type="scientific">Helianthus annuus</name>
    <name type="common">Common sunflower</name>
    <dbReference type="NCBI Taxonomy" id="4232"/>
    <lineage>
        <taxon>Eukaryota</taxon>
        <taxon>Viridiplantae</taxon>
        <taxon>Streptophyta</taxon>
        <taxon>Embryophyta</taxon>
        <taxon>Tracheophyta</taxon>
        <taxon>Spermatophyta</taxon>
        <taxon>Magnoliopsida</taxon>
        <taxon>eudicotyledons</taxon>
        <taxon>Gunneridae</taxon>
        <taxon>Pentapetalae</taxon>
        <taxon>asterids</taxon>
        <taxon>campanulids</taxon>
        <taxon>Asterales</taxon>
        <taxon>Asteraceae</taxon>
        <taxon>Asteroideae</taxon>
        <taxon>Heliantheae alliance</taxon>
        <taxon>Heliantheae</taxon>
        <taxon>Helianthus</taxon>
    </lineage>
</organism>
<proteinExistence type="predicted"/>
<protein>
    <submittedName>
        <fullName evidence="1">Uncharacterized protein</fullName>
    </submittedName>
</protein>
<dbReference type="EMBL" id="MNCJ02000330">
    <property type="protein sequence ID" value="KAF5766465.1"/>
    <property type="molecule type" value="Genomic_DNA"/>
</dbReference>
<sequence>MQLQPWQNTIRMVNMLTRQLLSILIKFKAIFTHCTIRIIGFHQLLTNFNTRKVFNSRFRRRRRAIPIRIILSKLLNQLFQSRTNKVIT</sequence>
<dbReference type="AlphaFoldDB" id="A0A9K3H408"/>
<keyword evidence="2" id="KW-1185">Reference proteome</keyword>
<accession>A0A9K3H408</accession>